<gene>
    <name evidence="1" type="ORF">AYI68_g7759</name>
</gene>
<reference evidence="1 2" key="1">
    <citation type="journal article" date="2016" name="Mol. Biol. Evol.">
        <title>Genome-Wide Survey of Gut Fungi (Harpellales) Reveals the First Horizontally Transferred Ubiquitin Gene from a Mosquito Host.</title>
        <authorList>
            <person name="Wang Y."/>
            <person name="White M.M."/>
            <person name="Kvist S."/>
            <person name="Moncalvo J.M."/>
        </authorList>
    </citation>
    <scope>NUCLEOTIDE SEQUENCE [LARGE SCALE GENOMIC DNA]</scope>
    <source>
        <strain evidence="1 2">ALG-7-W6</strain>
    </source>
</reference>
<comment type="caution">
    <text evidence="1">The sequence shown here is derived from an EMBL/GenBank/DDBJ whole genome shotgun (WGS) entry which is preliminary data.</text>
</comment>
<proteinExistence type="predicted"/>
<dbReference type="EMBL" id="LSSL01007014">
    <property type="protein sequence ID" value="OLY78194.1"/>
    <property type="molecule type" value="Genomic_DNA"/>
</dbReference>
<evidence type="ECO:0000313" key="1">
    <source>
        <dbReference type="EMBL" id="OLY78194.1"/>
    </source>
</evidence>
<accession>A0A1R0GMR8</accession>
<dbReference type="AlphaFoldDB" id="A0A1R0GMR8"/>
<dbReference type="Proteomes" id="UP000187455">
    <property type="component" value="Unassembled WGS sequence"/>
</dbReference>
<protein>
    <submittedName>
        <fullName evidence="1">Uncharacterized protein</fullName>
    </submittedName>
</protein>
<evidence type="ECO:0000313" key="2">
    <source>
        <dbReference type="Proteomes" id="UP000187455"/>
    </source>
</evidence>
<keyword evidence="2" id="KW-1185">Reference proteome</keyword>
<sequence length="113" mass="13069">MYLWLFCAYQLPERHLRSISYINNAPSLSIQYTFVSASLDLHNLALILHTFRTYASICAYPHYLYTTPSTVWIAYMSSHLYSIGNDRHLTPSTLYHIQSILSALNPLSIPRIM</sequence>
<organism evidence="1 2">
    <name type="scientific">Smittium mucronatum</name>
    <dbReference type="NCBI Taxonomy" id="133383"/>
    <lineage>
        <taxon>Eukaryota</taxon>
        <taxon>Fungi</taxon>
        <taxon>Fungi incertae sedis</taxon>
        <taxon>Zoopagomycota</taxon>
        <taxon>Kickxellomycotina</taxon>
        <taxon>Harpellomycetes</taxon>
        <taxon>Harpellales</taxon>
        <taxon>Legeriomycetaceae</taxon>
        <taxon>Smittium</taxon>
    </lineage>
</organism>
<name>A0A1R0GMR8_9FUNG</name>